<evidence type="ECO:0000313" key="2">
    <source>
        <dbReference type="EMBL" id="MTW10192.1"/>
    </source>
</evidence>
<dbReference type="OrthoDB" id="1494494at2"/>
<dbReference type="Proteomes" id="UP000472320">
    <property type="component" value="Unassembled WGS sequence"/>
</dbReference>
<keyword evidence="3" id="KW-1185">Reference proteome</keyword>
<evidence type="ECO:0000313" key="3">
    <source>
        <dbReference type="Proteomes" id="UP000472320"/>
    </source>
</evidence>
<accession>A0A6L6QCI8</accession>
<dbReference type="AlphaFoldDB" id="A0A6L6QCI8"/>
<protein>
    <recommendedName>
        <fullName evidence="4">DUF4252 domain-containing protein</fullName>
    </recommendedName>
</protein>
<evidence type="ECO:0000256" key="1">
    <source>
        <dbReference type="SAM" id="SignalP"/>
    </source>
</evidence>
<sequence>MNHFKLAASLFATVFAFSAFSADFNFSAYTPKPLAQIQSDYDAVAMDLEKGKSLYLPVLEKRNFEINYTGEFSDIDETRTKFIRNFSKYANLDSAHVNLYRHVLKVSDAGKDYYLPVQEPLISYMVRELAIGQKINVYVLFAGSDSNGLVLLISEFKDS</sequence>
<comment type="caution">
    <text evidence="2">The sequence shown here is derived from an EMBL/GenBank/DDBJ whole genome shotgun (WGS) entry which is preliminary data.</text>
</comment>
<organism evidence="2 3">
    <name type="scientific">Massilia eburnea</name>
    <dbReference type="NCBI Taxonomy" id="1776165"/>
    <lineage>
        <taxon>Bacteria</taxon>
        <taxon>Pseudomonadati</taxon>
        <taxon>Pseudomonadota</taxon>
        <taxon>Betaproteobacteria</taxon>
        <taxon>Burkholderiales</taxon>
        <taxon>Oxalobacteraceae</taxon>
        <taxon>Telluria group</taxon>
        <taxon>Massilia</taxon>
    </lineage>
</organism>
<dbReference type="EMBL" id="WNKX01000004">
    <property type="protein sequence ID" value="MTW10192.1"/>
    <property type="molecule type" value="Genomic_DNA"/>
</dbReference>
<keyword evidence="1" id="KW-0732">Signal</keyword>
<feature type="chain" id="PRO_5026858531" description="DUF4252 domain-containing protein" evidence="1">
    <location>
        <begin position="22"/>
        <end position="159"/>
    </location>
</feature>
<gene>
    <name evidence="2" type="ORF">GM658_06210</name>
</gene>
<name>A0A6L6QCI8_9BURK</name>
<dbReference type="RefSeq" id="WP_155453155.1">
    <property type="nucleotide sequence ID" value="NZ_WNKX01000004.1"/>
</dbReference>
<feature type="signal peptide" evidence="1">
    <location>
        <begin position="1"/>
        <end position="21"/>
    </location>
</feature>
<reference evidence="2 3" key="1">
    <citation type="submission" date="2019-11" db="EMBL/GenBank/DDBJ databases">
        <title>Type strains purchased from KCTC, JCM and DSMZ.</title>
        <authorList>
            <person name="Lu H."/>
        </authorList>
    </citation>
    <scope>NUCLEOTIDE SEQUENCE [LARGE SCALE GENOMIC DNA]</scope>
    <source>
        <strain evidence="2 3">JCM 31587</strain>
    </source>
</reference>
<evidence type="ECO:0008006" key="4">
    <source>
        <dbReference type="Google" id="ProtNLM"/>
    </source>
</evidence>
<proteinExistence type="predicted"/>